<sequence length="221" mass="24861">STQPSIQQPPSSSIPCFPSSQSFNFNTAIRVNINLFHGLQERDMHLLATMNHEQTRSGVDASSLKHQDNYAMEAVALAEGIRRQIVVFRPVEHLQQLRRRNGSSRVTGRRQADPRDDVVSLIKVFGARWRSGAIVMATDGHNGILSHHEGAGHCSSTVQLFRFWAMERDERLPALITFHVLLCALLVDLNRERAPLLEIVTEPHMESEVEAGQYANSDLFQ</sequence>
<protein>
    <recommendedName>
        <fullName evidence="1">Aspartyl/Glutamyl-tRNA(Gln) amidotransferase subunit B/E catalytic domain-containing protein</fullName>
    </recommendedName>
</protein>
<feature type="domain" description="Aspartyl/Glutamyl-tRNA(Gln) amidotransferase subunit B/E catalytic" evidence="1">
    <location>
        <begin position="186"/>
        <end position="216"/>
    </location>
</feature>
<dbReference type="Pfam" id="PF02934">
    <property type="entry name" value="GatB_N"/>
    <property type="match status" value="1"/>
</dbReference>
<evidence type="ECO:0000313" key="3">
    <source>
        <dbReference type="Proteomes" id="UP000824890"/>
    </source>
</evidence>
<comment type="caution">
    <text evidence="2">The sequence shown here is derived from an EMBL/GenBank/DDBJ whole genome shotgun (WGS) entry which is preliminary data.</text>
</comment>
<feature type="non-terminal residue" evidence="2">
    <location>
        <position position="1"/>
    </location>
</feature>
<accession>A0ABQ8DBH3</accession>
<dbReference type="EMBL" id="JAGKQM010000005">
    <property type="protein sequence ID" value="KAH0926749.1"/>
    <property type="molecule type" value="Genomic_DNA"/>
</dbReference>
<organism evidence="2 3">
    <name type="scientific">Brassica napus</name>
    <name type="common">Rape</name>
    <dbReference type="NCBI Taxonomy" id="3708"/>
    <lineage>
        <taxon>Eukaryota</taxon>
        <taxon>Viridiplantae</taxon>
        <taxon>Streptophyta</taxon>
        <taxon>Embryophyta</taxon>
        <taxon>Tracheophyta</taxon>
        <taxon>Spermatophyta</taxon>
        <taxon>Magnoliopsida</taxon>
        <taxon>eudicotyledons</taxon>
        <taxon>Gunneridae</taxon>
        <taxon>Pentapetalae</taxon>
        <taxon>rosids</taxon>
        <taxon>malvids</taxon>
        <taxon>Brassicales</taxon>
        <taxon>Brassicaceae</taxon>
        <taxon>Brassiceae</taxon>
        <taxon>Brassica</taxon>
    </lineage>
</organism>
<dbReference type="PROSITE" id="PS01234">
    <property type="entry name" value="GATB"/>
    <property type="match status" value="1"/>
</dbReference>
<dbReference type="InterPro" id="IPR006075">
    <property type="entry name" value="Asn/Gln-tRNA_Trfase_suB/E_cat"/>
</dbReference>
<proteinExistence type="predicted"/>
<evidence type="ECO:0000259" key="1">
    <source>
        <dbReference type="Pfam" id="PF02934"/>
    </source>
</evidence>
<evidence type="ECO:0000313" key="2">
    <source>
        <dbReference type="EMBL" id="KAH0926749.1"/>
    </source>
</evidence>
<dbReference type="SUPFAM" id="SSF55931">
    <property type="entry name" value="Glutamine synthetase/guanido kinase"/>
    <property type="match status" value="1"/>
</dbReference>
<dbReference type="InterPro" id="IPR014746">
    <property type="entry name" value="Gln_synth/guanido_kin_cat_dom"/>
</dbReference>
<keyword evidence="3" id="KW-1185">Reference proteome</keyword>
<dbReference type="Proteomes" id="UP000824890">
    <property type="component" value="Unassembled WGS sequence"/>
</dbReference>
<gene>
    <name evidence="2" type="ORF">HID58_019005</name>
</gene>
<reference evidence="2 3" key="1">
    <citation type="submission" date="2021-05" db="EMBL/GenBank/DDBJ databases">
        <title>Genome Assembly of Synthetic Allotetraploid Brassica napus Reveals Homoeologous Exchanges between Subgenomes.</title>
        <authorList>
            <person name="Davis J.T."/>
        </authorList>
    </citation>
    <scope>NUCLEOTIDE SEQUENCE [LARGE SCALE GENOMIC DNA]</scope>
    <source>
        <strain evidence="3">cv. Da-Ae</strain>
        <tissue evidence="2">Seedling</tissue>
    </source>
</reference>
<dbReference type="InterPro" id="IPR017958">
    <property type="entry name" value="Gln-tRNA_amidoTrfase_suB_CS"/>
</dbReference>
<name>A0ABQ8DBH3_BRANA</name>